<evidence type="ECO:0000313" key="3">
    <source>
        <dbReference type="EMBL" id="EPY49214.1"/>
    </source>
</evidence>
<dbReference type="PANTHER" id="PTHR24074">
    <property type="entry name" value="CO-CHAPERONE PROTEIN DJLA"/>
    <property type="match status" value="1"/>
</dbReference>
<feature type="compositionally biased region" description="Polar residues" evidence="1">
    <location>
        <begin position="96"/>
        <end position="125"/>
    </location>
</feature>
<dbReference type="OrthoDB" id="10250354at2759"/>
<dbReference type="EMBL" id="KE546996">
    <property type="protein sequence ID" value="EPY49214.1"/>
    <property type="molecule type" value="Genomic_DNA"/>
</dbReference>
<dbReference type="GO" id="GO:0031025">
    <property type="term" value="P:equatorial microtubule organizing center disassembly"/>
    <property type="evidence" value="ECO:0007669"/>
    <property type="project" value="EnsemblFungi"/>
</dbReference>
<dbReference type="SMART" id="SM00271">
    <property type="entry name" value="DnaJ"/>
    <property type="match status" value="1"/>
</dbReference>
<dbReference type="SUPFAM" id="SSF46565">
    <property type="entry name" value="Chaperone J-domain"/>
    <property type="match status" value="1"/>
</dbReference>
<dbReference type="InterPro" id="IPR050817">
    <property type="entry name" value="DjlA_DnaK_co-chaperone"/>
</dbReference>
<dbReference type="InterPro" id="IPR001623">
    <property type="entry name" value="DnaJ_domain"/>
</dbReference>
<dbReference type="GO" id="GO:1904511">
    <property type="term" value="C:cytoplasmic microtubule plus-end"/>
    <property type="evidence" value="ECO:0007669"/>
    <property type="project" value="EnsemblFungi"/>
</dbReference>
<dbReference type="OMA" id="QDVIPHF"/>
<dbReference type="InterPro" id="IPR018253">
    <property type="entry name" value="DnaJ_domain_CS"/>
</dbReference>
<name>S9VSQ6_SCHCR</name>
<dbReference type="GO" id="GO:0044732">
    <property type="term" value="C:mitotic spindle pole body"/>
    <property type="evidence" value="ECO:0007669"/>
    <property type="project" value="EnsemblFungi"/>
</dbReference>
<feature type="region of interest" description="Disordered" evidence="1">
    <location>
        <begin position="216"/>
        <end position="341"/>
    </location>
</feature>
<dbReference type="GO" id="GO:0031021">
    <property type="term" value="C:interphase microtubule organizing center"/>
    <property type="evidence" value="ECO:0007669"/>
    <property type="project" value="EnsemblFungi"/>
</dbReference>
<reference evidence="3 4" key="1">
    <citation type="journal article" date="2011" name="Science">
        <title>Comparative functional genomics of the fission yeasts.</title>
        <authorList>
            <person name="Rhind N."/>
            <person name="Chen Z."/>
            <person name="Yassour M."/>
            <person name="Thompson D.A."/>
            <person name="Haas B.J."/>
            <person name="Habib N."/>
            <person name="Wapinski I."/>
            <person name="Roy S."/>
            <person name="Lin M.F."/>
            <person name="Heiman D.I."/>
            <person name="Young S.K."/>
            <person name="Furuya K."/>
            <person name="Guo Y."/>
            <person name="Pidoux A."/>
            <person name="Chen H.M."/>
            <person name="Robbertse B."/>
            <person name="Goldberg J.M."/>
            <person name="Aoki K."/>
            <person name="Bayne E.H."/>
            <person name="Berlin A.M."/>
            <person name="Desjardins C.A."/>
            <person name="Dobbs E."/>
            <person name="Dukaj L."/>
            <person name="Fan L."/>
            <person name="FitzGerald M.G."/>
            <person name="French C."/>
            <person name="Gujja S."/>
            <person name="Hansen K."/>
            <person name="Keifenheim D."/>
            <person name="Levin J.Z."/>
            <person name="Mosher R.A."/>
            <person name="Mueller C.A."/>
            <person name="Pfiffner J."/>
            <person name="Priest M."/>
            <person name="Russ C."/>
            <person name="Smialowska A."/>
            <person name="Swoboda P."/>
            <person name="Sykes S.M."/>
            <person name="Vaughn M."/>
            <person name="Vengrova S."/>
            <person name="Yoder R."/>
            <person name="Zeng Q."/>
            <person name="Allshire R."/>
            <person name="Baulcombe D."/>
            <person name="Birren B.W."/>
            <person name="Brown W."/>
            <person name="Ekwall K."/>
            <person name="Kellis M."/>
            <person name="Leatherwood J."/>
            <person name="Levin H."/>
            <person name="Margalit H."/>
            <person name="Martienssen R."/>
            <person name="Nieduszynski C.A."/>
            <person name="Spatafora J.W."/>
            <person name="Friedman N."/>
            <person name="Dalgaard J.Z."/>
            <person name="Baumann P."/>
            <person name="Niki H."/>
            <person name="Regev A."/>
            <person name="Nusbaum C."/>
        </authorList>
    </citation>
    <scope>NUCLEOTIDE SEQUENCE [LARGE SCALE GENOMIC DNA]</scope>
    <source>
        <strain evidence="4">OY26 / ATCC MYA-4695 / CBS 11777 / NBRC 106824 / NRRL Y48691</strain>
    </source>
</reference>
<dbReference type="InterPro" id="IPR036869">
    <property type="entry name" value="J_dom_sf"/>
</dbReference>
<dbReference type="GO" id="GO:0031024">
    <property type="term" value="P:interphase microtubule organizing center assembly"/>
    <property type="evidence" value="ECO:0007669"/>
    <property type="project" value="EnsemblFungi"/>
</dbReference>
<dbReference type="eggNOG" id="KOG0714">
    <property type="taxonomic scope" value="Eukaryota"/>
</dbReference>
<dbReference type="CDD" id="cd06257">
    <property type="entry name" value="DnaJ"/>
    <property type="match status" value="1"/>
</dbReference>
<dbReference type="HOGENOM" id="CLU_570058_0_0_1"/>
<evidence type="ECO:0000259" key="2">
    <source>
        <dbReference type="PROSITE" id="PS50076"/>
    </source>
</evidence>
<accession>S9VSQ6</accession>
<dbReference type="Proteomes" id="UP000015464">
    <property type="component" value="Unassembled WGS sequence"/>
</dbReference>
<keyword evidence="4" id="KW-1185">Reference proteome</keyword>
<protein>
    <submittedName>
        <fullName evidence="3">Random septum position protein Rsp1</fullName>
    </submittedName>
</protein>
<dbReference type="PRINTS" id="PR00625">
    <property type="entry name" value="JDOMAIN"/>
</dbReference>
<feature type="compositionally biased region" description="Polar residues" evidence="1">
    <location>
        <begin position="293"/>
        <end position="309"/>
    </location>
</feature>
<gene>
    <name evidence="3" type="ORF">SPOG_04432</name>
</gene>
<feature type="compositionally biased region" description="Polar residues" evidence="1">
    <location>
        <begin position="174"/>
        <end position="196"/>
    </location>
</feature>
<dbReference type="PROSITE" id="PS00636">
    <property type="entry name" value="DNAJ_1"/>
    <property type="match status" value="1"/>
</dbReference>
<dbReference type="RefSeq" id="XP_013025963.1">
    <property type="nucleotide sequence ID" value="XM_013170509.1"/>
</dbReference>
<dbReference type="Pfam" id="PF00226">
    <property type="entry name" value="DnaJ"/>
    <property type="match status" value="1"/>
</dbReference>
<evidence type="ECO:0000256" key="1">
    <source>
        <dbReference type="SAM" id="MobiDB-lite"/>
    </source>
</evidence>
<proteinExistence type="predicted"/>
<evidence type="ECO:0000313" key="4">
    <source>
        <dbReference type="Proteomes" id="UP000015464"/>
    </source>
</evidence>
<dbReference type="PROSITE" id="PS50076">
    <property type="entry name" value="DNAJ_2"/>
    <property type="match status" value="1"/>
</dbReference>
<feature type="domain" description="J" evidence="2">
    <location>
        <begin position="12"/>
        <end position="78"/>
    </location>
</feature>
<feature type="compositionally biased region" description="Low complexity" evidence="1">
    <location>
        <begin position="229"/>
        <end position="276"/>
    </location>
</feature>
<sequence>MTRPAFSEEFVDYYDVLGIESNSDYVQIRQQYLKLVLRFHPDRNPGREQDVIPHFQLIQRAHEVLRDEKLRELYDQKRLLELGRLDGLSRFRPKRTSNNSPNWRTPNVTSKVSAKVSQYFSTSKNKGGLGNEHKHESPYRPLSSSERQRHSSTFIKKSPNSSPVPARHHEDQKQLYSSPNNTSHEPGSPNNTNAYSRFQPLSKFEAKIYLESLREKRRSFSSTPKSDNTSYTRSPTPTSSSHLVHSFSSHGRSSSCSDPPQSPESFSFPLNSLSPSPRQPQLYKKHDLRQHRPSSISTNNDFRSNSSYYPNPATFEEIEENQDDSLRPPNSANSVSSSAEYHNELQKVLRSLEREEESEDEIAQLLPKPPTFPQIKAPIPPQLPTNISNETIDKYFNDFELDLMNTPGHSRLLQNWKEGTRNAREFLAYEEMHYKAISDLQSFKESLFSSLNL</sequence>
<feature type="region of interest" description="Disordered" evidence="1">
    <location>
        <begin position="90"/>
        <end position="196"/>
    </location>
</feature>
<feature type="compositionally biased region" description="Polar residues" evidence="1">
    <location>
        <begin position="151"/>
        <end position="163"/>
    </location>
</feature>
<dbReference type="GO" id="GO:0030544">
    <property type="term" value="F:Hsp70 protein binding"/>
    <property type="evidence" value="ECO:0007669"/>
    <property type="project" value="EnsemblFungi"/>
</dbReference>
<dbReference type="GeneID" id="25038745"/>
<organism evidence="3 4">
    <name type="scientific">Schizosaccharomyces cryophilus (strain OY26 / ATCC MYA-4695 / CBS 11777 / NBRC 106824 / NRRL Y48691)</name>
    <name type="common">Fission yeast</name>
    <dbReference type="NCBI Taxonomy" id="653667"/>
    <lineage>
        <taxon>Eukaryota</taxon>
        <taxon>Fungi</taxon>
        <taxon>Dikarya</taxon>
        <taxon>Ascomycota</taxon>
        <taxon>Taphrinomycotina</taxon>
        <taxon>Schizosaccharomycetes</taxon>
        <taxon>Schizosaccharomycetales</taxon>
        <taxon>Schizosaccharomycetaceae</taxon>
        <taxon>Schizosaccharomyces</taxon>
    </lineage>
</organism>
<feature type="compositionally biased region" description="Low complexity" evidence="1">
    <location>
        <begin position="328"/>
        <end position="339"/>
    </location>
</feature>
<dbReference type="GO" id="GO:0000923">
    <property type="term" value="C:equatorial microtubule organizing center"/>
    <property type="evidence" value="ECO:0007669"/>
    <property type="project" value="EnsemblFungi"/>
</dbReference>
<dbReference type="Gene3D" id="1.10.287.110">
    <property type="entry name" value="DnaJ domain"/>
    <property type="match status" value="1"/>
</dbReference>
<dbReference type="AlphaFoldDB" id="S9VSQ6"/>
<dbReference type="STRING" id="653667.S9VSQ6"/>